<gene>
    <name evidence="3" type="ORF">V5799_010377</name>
</gene>
<feature type="domain" description="Ral GTPase-activating protein subunit alpha/beta N-terminal" evidence="2">
    <location>
        <begin position="146"/>
        <end position="266"/>
    </location>
</feature>
<keyword evidence="4" id="KW-1185">Reference proteome</keyword>
<dbReference type="InterPro" id="IPR039930">
    <property type="entry name" value="RALGAPB"/>
</dbReference>
<dbReference type="PANTHER" id="PTHR21344:SF1">
    <property type="entry name" value="RAL GTPASE-ACTIVATING PROTEIN SUBUNIT BETA"/>
    <property type="match status" value="1"/>
</dbReference>
<name>A0AAQ4EJY6_AMBAM</name>
<evidence type="ECO:0000256" key="1">
    <source>
        <dbReference type="SAM" id="MobiDB-lite"/>
    </source>
</evidence>
<feature type="region of interest" description="Disordered" evidence="1">
    <location>
        <begin position="419"/>
        <end position="454"/>
    </location>
</feature>
<reference evidence="3 4" key="1">
    <citation type="journal article" date="2023" name="Arcadia Sci">
        <title>De novo assembly of a long-read Amblyomma americanum tick genome.</title>
        <authorList>
            <person name="Chou S."/>
            <person name="Poskanzer K.E."/>
            <person name="Rollins M."/>
            <person name="Thuy-Boun P.S."/>
        </authorList>
    </citation>
    <scope>NUCLEOTIDE SEQUENCE [LARGE SCALE GENOMIC DNA]</scope>
    <source>
        <strain evidence="3">F_SG_1</strain>
        <tissue evidence="3">Salivary glands</tissue>
    </source>
</reference>
<evidence type="ECO:0000259" key="2">
    <source>
        <dbReference type="Pfam" id="PF20412"/>
    </source>
</evidence>
<accession>A0AAQ4EJY6</accession>
<dbReference type="PANTHER" id="PTHR21344">
    <property type="entry name" value="RAL GTPASE-ACTIVATING PROTEIN SUBUNIT BETA"/>
    <property type="match status" value="1"/>
</dbReference>
<dbReference type="Proteomes" id="UP001321473">
    <property type="component" value="Unassembled WGS sequence"/>
</dbReference>
<dbReference type="InterPro" id="IPR046859">
    <property type="entry name" value="RGPA/RALGAPB_N"/>
</dbReference>
<evidence type="ECO:0000313" key="4">
    <source>
        <dbReference type="Proteomes" id="UP001321473"/>
    </source>
</evidence>
<feature type="non-terminal residue" evidence="3">
    <location>
        <position position="510"/>
    </location>
</feature>
<feature type="compositionally biased region" description="Low complexity" evidence="1">
    <location>
        <begin position="433"/>
        <end position="447"/>
    </location>
</feature>
<dbReference type="EMBL" id="JARKHS020014558">
    <property type="protein sequence ID" value="KAK8775086.1"/>
    <property type="molecule type" value="Genomic_DNA"/>
</dbReference>
<protein>
    <recommendedName>
        <fullName evidence="2">Ral GTPase-activating protein subunit alpha/beta N-terminal domain-containing protein</fullName>
    </recommendedName>
</protein>
<dbReference type="AlphaFoldDB" id="A0AAQ4EJY6"/>
<evidence type="ECO:0000313" key="3">
    <source>
        <dbReference type="EMBL" id="KAK8775086.1"/>
    </source>
</evidence>
<organism evidence="3 4">
    <name type="scientific">Amblyomma americanum</name>
    <name type="common">Lone star tick</name>
    <dbReference type="NCBI Taxonomy" id="6943"/>
    <lineage>
        <taxon>Eukaryota</taxon>
        <taxon>Metazoa</taxon>
        <taxon>Ecdysozoa</taxon>
        <taxon>Arthropoda</taxon>
        <taxon>Chelicerata</taxon>
        <taxon>Arachnida</taxon>
        <taxon>Acari</taxon>
        <taxon>Parasitiformes</taxon>
        <taxon>Ixodida</taxon>
        <taxon>Ixodoidea</taxon>
        <taxon>Ixodidae</taxon>
        <taxon>Amblyomminae</taxon>
        <taxon>Amblyomma</taxon>
    </lineage>
</organism>
<proteinExistence type="predicted"/>
<dbReference type="GO" id="GO:0005096">
    <property type="term" value="F:GTPase activator activity"/>
    <property type="evidence" value="ECO:0007669"/>
    <property type="project" value="InterPro"/>
</dbReference>
<comment type="caution">
    <text evidence="3">The sequence shown here is derived from an EMBL/GenBank/DDBJ whole genome shotgun (WGS) entry which is preliminary data.</text>
</comment>
<dbReference type="Pfam" id="PF20412">
    <property type="entry name" value="RALGAPB_N"/>
    <property type="match status" value="1"/>
</dbReference>
<sequence length="510" mass="57395">MVRQRDRMYSEWLVLPVTEDAKERSTSVLQKFPCAAGRNVVAAVLHSLASNLGIGIAKCEPSTLVSDIEVNWCMEVICFGLRLPLAEHEAIRDCVHVYCEWMQALTQPKPCVPKPVQDDANQYFRRMLRHLYNLFEPREDSHTDMISRQAVLCHQVLRRLQTVAQESTKIEKETWDEILRFLLAVNDVLLAPPSRKDDMGSHMCERILTALFEVWLLACSRCFPSPNLWKTFRELCCTWRHRGALVEQWNRINLILTAAMLRLMYGHHYPELKLALKSAIQSRRVKSRVNDEEEEVTDLDKVLPRRAQKEKGINPPKMFSSTEKAKEDEALTIAGELNPEQLAQAWYRFLHVLGNPVDLCRPEVVSQTPGFYSLLEASDSIVDPFQNPCLAALPHIFHRAMAGIANLVDATLGTESSLHSRSSSVLEPGGSSGSARTTTSATGGSTSLPGMPEPIEIPSCLSTESFEAGQAEAVGTLCRLFCSKRTGEEILPVYFSRFYLALQHSLSNIE</sequence>